<proteinExistence type="predicted"/>
<dbReference type="AlphaFoldDB" id="A0AAW1VII0"/>
<evidence type="ECO:0000256" key="1">
    <source>
        <dbReference type="SAM" id="MobiDB-lite"/>
    </source>
</evidence>
<feature type="region of interest" description="Disordered" evidence="1">
    <location>
        <begin position="83"/>
        <end position="106"/>
    </location>
</feature>
<protein>
    <submittedName>
        <fullName evidence="2">Uncharacterized protein</fullName>
    </submittedName>
</protein>
<dbReference type="Proteomes" id="UP001457282">
    <property type="component" value="Unassembled WGS sequence"/>
</dbReference>
<dbReference type="Pfam" id="PF05633">
    <property type="entry name" value="ROH1-like"/>
    <property type="match status" value="1"/>
</dbReference>
<keyword evidence="3" id="KW-1185">Reference proteome</keyword>
<evidence type="ECO:0000313" key="2">
    <source>
        <dbReference type="EMBL" id="KAK9903666.1"/>
    </source>
</evidence>
<accession>A0AAW1VII0</accession>
<comment type="caution">
    <text evidence="2">The sequence shown here is derived from an EMBL/GenBank/DDBJ whole genome shotgun (WGS) entry which is preliminary data.</text>
</comment>
<name>A0AAW1VII0_RUBAR</name>
<dbReference type="EMBL" id="JBEDUW010000221">
    <property type="protein sequence ID" value="KAK9903666.1"/>
    <property type="molecule type" value="Genomic_DNA"/>
</dbReference>
<sequence>MPATEFQGSSAGFNQFGRSVFSLKRHQLVNPVMEGQALDLETFQTHVADCFQHLSSPSQDLLSLHWLRDLLDGFLRIHEGIQARHPRQPQIPRQQTHRRPPALRLLRAEREGARRLQCDSRRD</sequence>
<gene>
    <name evidence="2" type="ORF">M0R45_001088</name>
</gene>
<organism evidence="2 3">
    <name type="scientific">Rubus argutus</name>
    <name type="common">Southern blackberry</name>
    <dbReference type="NCBI Taxonomy" id="59490"/>
    <lineage>
        <taxon>Eukaryota</taxon>
        <taxon>Viridiplantae</taxon>
        <taxon>Streptophyta</taxon>
        <taxon>Embryophyta</taxon>
        <taxon>Tracheophyta</taxon>
        <taxon>Spermatophyta</taxon>
        <taxon>Magnoliopsida</taxon>
        <taxon>eudicotyledons</taxon>
        <taxon>Gunneridae</taxon>
        <taxon>Pentapetalae</taxon>
        <taxon>rosids</taxon>
        <taxon>fabids</taxon>
        <taxon>Rosales</taxon>
        <taxon>Rosaceae</taxon>
        <taxon>Rosoideae</taxon>
        <taxon>Rosoideae incertae sedis</taxon>
        <taxon>Rubus</taxon>
    </lineage>
</organism>
<reference evidence="2 3" key="1">
    <citation type="journal article" date="2023" name="G3 (Bethesda)">
        <title>A chromosome-length genome assembly and annotation of blackberry (Rubus argutus, cv. 'Hillquist').</title>
        <authorList>
            <person name="Bruna T."/>
            <person name="Aryal R."/>
            <person name="Dudchenko O."/>
            <person name="Sargent D.J."/>
            <person name="Mead D."/>
            <person name="Buti M."/>
            <person name="Cavallini A."/>
            <person name="Hytonen T."/>
            <person name="Andres J."/>
            <person name="Pham M."/>
            <person name="Weisz D."/>
            <person name="Mascagni F."/>
            <person name="Usai G."/>
            <person name="Natali L."/>
            <person name="Bassil N."/>
            <person name="Fernandez G.E."/>
            <person name="Lomsadze A."/>
            <person name="Armour M."/>
            <person name="Olukolu B."/>
            <person name="Poorten T."/>
            <person name="Britton C."/>
            <person name="Davik J."/>
            <person name="Ashrafi H."/>
            <person name="Aiden E.L."/>
            <person name="Borodovsky M."/>
            <person name="Worthington M."/>
        </authorList>
    </citation>
    <scope>NUCLEOTIDE SEQUENCE [LARGE SCALE GENOMIC DNA]</scope>
    <source>
        <strain evidence="2">PI 553951</strain>
    </source>
</reference>
<dbReference type="InterPro" id="IPR008511">
    <property type="entry name" value="ROH1-like"/>
</dbReference>
<evidence type="ECO:0000313" key="3">
    <source>
        <dbReference type="Proteomes" id="UP001457282"/>
    </source>
</evidence>